<organism evidence="1 2">
    <name type="scientific">Nocardia pseudobrasiliensis</name>
    <dbReference type="NCBI Taxonomy" id="45979"/>
    <lineage>
        <taxon>Bacteria</taxon>
        <taxon>Bacillati</taxon>
        <taxon>Actinomycetota</taxon>
        <taxon>Actinomycetes</taxon>
        <taxon>Mycobacteriales</taxon>
        <taxon>Nocardiaceae</taxon>
        <taxon>Nocardia</taxon>
    </lineage>
</organism>
<proteinExistence type="predicted"/>
<dbReference type="PANTHER" id="PTHR47197">
    <property type="entry name" value="PROTEIN NIRF"/>
    <property type="match status" value="1"/>
</dbReference>
<keyword evidence="1" id="KW-0238">DNA-binding</keyword>
<dbReference type="PANTHER" id="PTHR47197:SF3">
    <property type="entry name" value="DIHYDRO-HEME D1 DEHYDROGENASE"/>
    <property type="match status" value="1"/>
</dbReference>
<dbReference type="Proteomes" id="UP000254869">
    <property type="component" value="Unassembled WGS sequence"/>
</dbReference>
<evidence type="ECO:0000313" key="1">
    <source>
        <dbReference type="EMBL" id="RDI63658.1"/>
    </source>
</evidence>
<gene>
    <name evidence="1" type="ORF">DFR76_110355</name>
</gene>
<keyword evidence="2" id="KW-1185">Reference proteome</keyword>
<dbReference type="InterPro" id="IPR015943">
    <property type="entry name" value="WD40/YVTN_repeat-like_dom_sf"/>
</dbReference>
<name>A0A370HYV6_9NOCA</name>
<accession>A0A370HYV6</accession>
<comment type="caution">
    <text evidence="1">The sequence shown here is derived from an EMBL/GenBank/DDBJ whole genome shotgun (WGS) entry which is preliminary data.</text>
</comment>
<reference evidence="1 2" key="1">
    <citation type="submission" date="2018-07" db="EMBL/GenBank/DDBJ databases">
        <title>Genomic Encyclopedia of Type Strains, Phase IV (KMG-IV): sequencing the most valuable type-strain genomes for metagenomic binning, comparative biology and taxonomic classification.</title>
        <authorList>
            <person name="Goeker M."/>
        </authorList>
    </citation>
    <scope>NUCLEOTIDE SEQUENCE [LARGE SCALE GENOMIC DNA]</scope>
    <source>
        <strain evidence="1 2">DSM 44290</strain>
    </source>
</reference>
<dbReference type="GO" id="GO:0003677">
    <property type="term" value="F:DNA binding"/>
    <property type="evidence" value="ECO:0007669"/>
    <property type="project" value="UniProtKB-KW"/>
</dbReference>
<protein>
    <submittedName>
        <fullName evidence="1">DNA-binding beta-propeller fold protein YncE</fullName>
    </submittedName>
</protein>
<sequence length="364" mass="38484">MLTLPIIHRAVSMNVMSQSTTGNQLAVVSQSGCTVSFFDLDTGLRGDILDVLPEGHELCFDPARRVVYLAHTYRDGFYLAHSAKAHEITVIDVDTHKIVEIIDIAPEHGPHGMAIGADGLLYVSVEEGPAGPGALIAVDPATGHTLARHSAEAAAPHSMILTPDHHTAFTTNKQTPFVSKIDLTGVAPLARIPVTGSEGLALSSDGARLFVATPAISIPPDPEVPDTVEVFDTASAEPLHTIAVAHTPVAVHVTADEKLLVGQWIRGTDPTDFASAGVLTIFDARGYTRIAETEVGRCPINIISAPDAATAYVSNLQSGTVCVVDLRDPRVTRTLEIDLGEKLPPERTLPNQGAHGVAFIPPTD</sequence>
<dbReference type="InterPro" id="IPR051200">
    <property type="entry name" value="Host-pathogen_enzymatic-act"/>
</dbReference>
<dbReference type="Pfam" id="PF20067">
    <property type="entry name" value="SSL_N"/>
    <property type="match status" value="1"/>
</dbReference>
<evidence type="ECO:0000313" key="2">
    <source>
        <dbReference type="Proteomes" id="UP000254869"/>
    </source>
</evidence>
<dbReference type="EMBL" id="QQBC01000010">
    <property type="protein sequence ID" value="RDI63658.1"/>
    <property type="molecule type" value="Genomic_DNA"/>
</dbReference>
<dbReference type="Gene3D" id="2.130.10.10">
    <property type="entry name" value="YVTN repeat-like/Quinoprotein amine dehydrogenase"/>
    <property type="match status" value="2"/>
</dbReference>
<dbReference type="SUPFAM" id="SSF50974">
    <property type="entry name" value="Nitrous oxide reductase, N-terminal domain"/>
    <property type="match status" value="1"/>
</dbReference>
<dbReference type="InterPro" id="IPR011045">
    <property type="entry name" value="N2O_reductase_N"/>
</dbReference>
<dbReference type="STRING" id="1210086.GCA_001613105_07021"/>
<dbReference type="AlphaFoldDB" id="A0A370HYV6"/>